<accession>A0A7J7M7F0</accession>
<reference evidence="2 3" key="1">
    <citation type="journal article" date="2020" name="IScience">
        <title>Genome Sequencing of the Endangered Kingdonia uniflora (Circaeasteraceae, Ranunculales) Reveals Potential Mechanisms of Evolutionary Specialization.</title>
        <authorList>
            <person name="Sun Y."/>
            <person name="Deng T."/>
            <person name="Zhang A."/>
            <person name="Moore M.J."/>
            <person name="Landis J.B."/>
            <person name="Lin N."/>
            <person name="Zhang H."/>
            <person name="Zhang X."/>
            <person name="Huang J."/>
            <person name="Zhang X."/>
            <person name="Sun H."/>
            <person name="Wang H."/>
        </authorList>
    </citation>
    <scope>NUCLEOTIDE SEQUENCE [LARGE SCALE GENOMIC DNA]</scope>
    <source>
        <strain evidence="2">TB1705</strain>
        <tissue evidence="2">Leaf</tissue>
    </source>
</reference>
<gene>
    <name evidence="2" type="ORF">GIB67_020787</name>
</gene>
<evidence type="ECO:0000256" key="1">
    <source>
        <dbReference type="SAM" id="MobiDB-lite"/>
    </source>
</evidence>
<evidence type="ECO:0000313" key="2">
    <source>
        <dbReference type="EMBL" id="KAF6150704.1"/>
    </source>
</evidence>
<keyword evidence="3" id="KW-1185">Reference proteome</keyword>
<organism evidence="2 3">
    <name type="scientific">Kingdonia uniflora</name>
    <dbReference type="NCBI Taxonomy" id="39325"/>
    <lineage>
        <taxon>Eukaryota</taxon>
        <taxon>Viridiplantae</taxon>
        <taxon>Streptophyta</taxon>
        <taxon>Embryophyta</taxon>
        <taxon>Tracheophyta</taxon>
        <taxon>Spermatophyta</taxon>
        <taxon>Magnoliopsida</taxon>
        <taxon>Ranunculales</taxon>
        <taxon>Circaeasteraceae</taxon>
        <taxon>Kingdonia</taxon>
    </lineage>
</organism>
<feature type="region of interest" description="Disordered" evidence="1">
    <location>
        <begin position="1"/>
        <end position="24"/>
    </location>
</feature>
<feature type="compositionally biased region" description="Basic residues" evidence="1">
    <location>
        <begin position="1"/>
        <end position="11"/>
    </location>
</feature>
<comment type="caution">
    <text evidence="2">The sequence shown here is derived from an EMBL/GenBank/DDBJ whole genome shotgun (WGS) entry which is preliminary data.</text>
</comment>
<dbReference type="AlphaFoldDB" id="A0A7J7M7F0"/>
<dbReference type="Proteomes" id="UP000541444">
    <property type="component" value="Unassembled WGS sequence"/>
</dbReference>
<name>A0A7J7M7F0_9MAGN</name>
<evidence type="ECO:0000313" key="3">
    <source>
        <dbReference type="Proteomes" id="UP000541444"/>
    </source>
</evidence>
<sequence>MYCNHKCKSNSKRPVTPESDSSEISEDIDGLALLADTTEVPCNALALPSPSVPSNTINEENDMIDLLGLTLPTTSVSPDFPQTLPSPFDQPMNPYAAYTYPESQTWIMYNSYVTPWAQAQAQNHLQLQLQQSSYYPPSPWTSPTPNYCQSPLSNMKPYMLLNNTNVFPFQMLMQIQTATPIQNHNPFTSTTINGSSVTGQKVYVPPYKLFDDLNVFGNVSGGLKATNNPSPNFSECLVKILDDYDSSPMRCADKAKSNGKFLTVLRKHFLFCCPVGRARTWDWDWAIGSSGSGGLGGTGVSSFLLLPETAAAVLRYRSSLSVAVVITKFLCATETCLTQQLLLPETAAAVNSGGLGGTGVSSFLLLPETAAAVLRYRSSLSVAIVITKFLCATETCLTQQLLLPELALLIELFLAAEPTCYSCVSPLPYYRSLPNTSCRYNCCYSLP</sequence>
<proteinExistence type="predicted"/>
<protein>
    <submittedName>
        <fullName evidence="2">Uncharacterized protein</fullName>
    </submittedName>
</protein>
<dbReference type="EMBL" id="JACGCM010001726">
    <property type="protein sequence ID" value="KAF6150704.1"/>
    <property type="molecule type" value="Genomic_DNA"/>
</dbReference>